<feature type="domain" description="N-acetyltransferase" evidence="2">
    <location>
        <begin position="7"/>
        <end position="149"/>
    </location>
</feature>
<feature type="region of interest" description="Disordered" evidence="1">
    <location>
        <begin position="147"/>
        <end position="166"/>
    </location>
</feature>
<accession>A0ABV3PDA6</accession>
<dbReference type="Gene3D" id="3.40.630.30">
    <property type="match status" value="1"/>
</dbReference>
<dbReference type="Proteomes" id="UP001555826">
    <property type="component" value="Unassembled WGS sequence"/>
</dbReference>
<keyword evidence="4" id="KW-1185">Reference proteome</keyword>
<sequence>MPSDPPATWGPARTEDGAAIAELRAVVLRPSLERLDRYDDVRVRQRFLSSWSPERTRVLAGPDGTVGSLALRPADDGVWLEHFYLDPSLQGRGLGTRVLRAVTGQADRTGTLLRLDVLRGSDARRLYERHGFVLDHEDPVDVFLRRDPGPGISSTGRPAVGTVEGC</sequence>
<dbReference type="Pfam" id="PF13508">
    <property type="entry name" value="Acetyltransf_7"/>
    <property type="match status" value="1"/>
</dbReference>
<evidence type="ECO:0000313" key="4">
    <source>
        <dbReference type="Proteomes" id="UP001555826"/>
    </source>
</evidence>
<dbReference type="InterPro" id="IPR000182">
    <property type="entry name" value="GNAT_dom"/>
</dbReference>
<evidence type="ECO:0000256" key="1">
    <source>
        <dbReference type="SAM" id="MobiDB-lite"/>
    </source>
</evidence>
<comment type="caution">
    <text evidence="3">The sequence shown here is derived from an EMBL/GenBank/DDBJ whole genome shotgun (WGS) entry which is preliminary data.</text>
</comment>
<dbReference type="EMBL" id="JBFNQN010000020">
    <property type="protein sequence ID" value="MEW9267628.1"/>
    <property type="molecule type" value="Genomic_DNA"/>
</dbReference>
<dbReference type="InterPro" id="IPR016181">
    <property type="entry name" value="Acyl_CoA_acyltransferase"/>
</dbReference>
<organism evidence="3 4">
    <name type="scientific">Kineococcus endophyticus</name>
    <dbReference type="NCBI Taxonomy" id="1181883"/>
    <lineage>
        <taxon>Bacteria</taxon>
        <taxon>Bacillati</taxon>
        <taxon>Actinomycetota</taxon>
        <taxon>Actinomycetes</taxon>
        <taxon>Kineosporiales</taxon>
        <taxon>Kineosporiaceae</taxon>
        <taxon>Kineococcus</taxon>
    </lineage>
</organism>
<dbReference type="CDD" id="cd04301">
    <property type="entry name" value="NAT_SF"/>
    <property type="match status" value="1"/>
</dbReference>
<dbReference type="PROSITE" id="PS51186">
    <property type="entry name" value="GNAT"/>
    <property type="match status" value="1"/>
</dbReference>
<evidence type="ECO:0000313" key="3">
    <source>
        <dbReference type="EMBL" id="MEW9267628.1"/>
    </source>
</evidence>
<reference evidence="3 4" key="1">
    <citation type="submission" date="2024-07" db="EMBL/GenBank/DDBJ databases">
        <authorList>
            <person name="Thanompreechachai J."/>
            <person name="Duangmal K."/>
        </authorList>
    </citation>
    <scope>NUCLEOTIDE SEQUENCE [LARGE SCALE GENOMIC DNA]</scope>
    <source>
        <strain evidence="3 4">KCTC 19886</strain>
    </source>
</reference>
<dbReference type="SUPFAM" id="SSF55729">
    <property type="entry name" value="Acyl-CoA N-acyltransferases (Nat)"/>
    <property type="match status" value="1"/>
</dbReference>
<name>A0ABV3PDA6_9ACTN</name>
<gene>
    <name evidence="3" type="ORF">AB1207_23045</name>
</gene>
<evidence type="ECO:0000259" key="2">
    <source>
        <dbReference type="PROSITE" id="PS51186"/>
    </source>
</evidence>
<proteinExistence type="predicted"/>
<protein>
    <submittedName>
        <fullName evidence="3">GNAT family N-acetyltransferase</fullName>
    </submittedName>
</protein>